<dbReference type="GO" id="GO:0043565">
    <property type="term" value="F:sequence-specific DNA binding"/>
    <property type="evidence" value="ECO:0007669"/>
    <property type="project" value="InterPro"/>
</dbReference>
<protein>
    <submittedName>
        <fullName evidence="1">Uncharacterized protein</fullName>
    </submittedName>
</protein>
<dbReference type="InterPro" id="IPR000831">
    <property type="entry name" value="Trp_repress"/>
</dbReference>
<dbReference type="SUPFAM" id="SSF48295">
    <property type="entry name" value="TrpR-like"/>
    <property type="match status" value="1"/>
</dbReference>
<accession>A0A1F6DDL0</accession>
<organism evidence="1 2">
    <name type="scientific">Candidatus Kaiserbacteria bacterium RIFCSPHIGHO2_02_FULL_50_50</name>
    <dbReference type="NCBI Taxonomy" id="1798492"/>
    <lineage>
        <taxon>Bacteria</taxon>
        <taxon>Candidatus Kaiseribacteriota</taxon>
    </lineage>
</organism>
<evidence type="ECO:0000313" key="2">
    <source>
        <dbReference type="Proteomes" id="UP000178794"/>
    </source>
</evidence>
<gene>
    <name evidence="1" type="ORF">A3C89_00965</name>
</gene>
<evidence type="ECO:0000313" key="1">
    <source>
        <dbReference type="EMBL" id="OGG59513.1"/>
    </source>
</evidence>
<comment type="caution">
    <text evidence="1">The sequence shown here is derived from an EMBL/GenBank/DDBJ whole genome shotgun (WGS) entry which is preliminary data.</text>
</comment>
<dbReference type="Pfam" id="PF01371">
    <property type="entry name" value="Trp_repressor"/>
    <property type="match status" value="1"/>
</dbReference>
<dbReference type="AlphaFoldDB" id="A0A1F6DDL0"/>
<dbReference type="EMBL" id="MFLF01000014">
    <property type="protein sequence ID" value="OGG59513.1"/>
    <property type="molecule type" value="Genomic_DNA"/>
</dbReference>
<proteinExistence type="predicted"/>
<name>A0A1F6DDL0_9BACT</name>
<sequence>MKIPTKNFTKEDCRDMSETLMTVLDTMHEPLHVKRFLFDVLTENELFMISRRLLIASMLTHGVSHDDISSTLKVGYGNIARIQKLLTNGSRSLPIAVAAMNVSAEAKAEKYAKMQPVAPGSLEWFKRMYPLHFLLVPTFRK</sequence>
<dbReference type="Proteomes" id="UP000178794">
    <property type="component" value="Unassembled WGS sequence"/>
</dbReference>
<dbReference type="InterPro" id="IPR038116">
    <property type="entry name" value="TrpR-like_sf"/>
</dbReference>
<dbReference type="GO" id="GO:0003700">
    <property type="term" value="F:DNA-binding transcription factor activity"/>
    <property type="evidence" value="ECO:0007669"/>
    <property type="project" value="InterPro"/>
</dbReference>
<dbReference type="InterPro" id="IPR010921">
    <property type="entry name" value="Trp_repressor/repl_initiator"/>
</dbReference>
<dbReference type="Gene3D" id="1.10.1270.10">
    <property type="entry name" value="TrpR-like"/>
    <property type="match status" value="1"/>
</dbReference>
<reference evidence="1 2" key="1">
    <citation type="journal article" date="2016" name="Nat. Commun.">
        <title>Thousands of microbial genomes shed light on interconnected biogeochemical processes in an aquifer system.</title>
        <authorList>
            <person name="Anantharaman K."/>
            <person name="Brown C.T."/>
            <person name="Hug L.A."/>
            <person name="Sharon I."/>
            <person name="Castelle C.J."/>
            <person name="Probst A.J."/>
            <person name="Thomas B.C."/>
            <person name="Singh A."/>
            <person name="Wilkins M.J."/>
            <person name="Karaoz U."/>
            <person name="Brodie E.L."/>
            <person name="Williams K.H."/>
            <person name="Hubbard S.S."/>
            <person name="Banfield J.F."/>
        </authorList>
    </citation>
    <scope>NUCLEOTIDE SEQUENCE [LARGE SCALE GENOMIC DNA]</scope>
</reference>